<evidence type="ECO:0000256" key="1">
    <source>
        <dbReference type="SAM" id="SignalP"/>
    </source>
</evidence>
<accession>K9VRD2</accession>
<dbReference type="KEGG" id="oni:Osc7112_6501"/>
<dbReference type="Pfam" id="PF10989">
    <property type="entry name" value="DUF2808"/>
    <property type="match status" value="1"/>
</dbReference>
<dbReference type="EMBL" id="CP003615">
    <property type="protein sequence ID" value="AFZ10643.1"/>
    <property type="molecule type" value="Genomic_DNA"/>
</dbReference>
<organism evidence="2 3">
    <name type="scientific">Phormidium nigroviride PCC 7112</name>
    <dbReference type="NCBI Taxonomy" id="179408"/>
    <lineage>
        <taxon>Bacteria</taxon>
        <taxon>Bacillati</taxon>
        <taxon>Cyanobacteriota</taxon>
        <taxon>Cyanophyceae</taxon>
        <taxon>Oscillatoriophycideae</taxon>
        <taxon>Oscillatoriales</taxon>
        <taxon>Oscillatoriaceae</taxon>
        <taxon>Phormidium</taxon>
    </lineage>
</organism>
<feature type="signal peptide" evidence="1">
    <location>
        <begin position="1"/>
        <end position="23"/>
    </location>
</feature>
<keyword evidence="3" id="KW-1185">Reference proteome</keyword>
<keyword evidence="1" id="KW-0732">Signal</keyword>
<dbReference type="InterPro" id="IPR021256">
    <property type="entry name" value="DUF2808"/>
</dbReference>
<sequence length="155" mass="17229">MIKTLIYAAVVLAIAVPISTDYASARTEPTPHIDGSVQFPPTRARNVRHTIRVHIPQRSSPLSQMIIDVPTGLRVRKNITVTDNSGREINTNVSINDNKLIIDFNQPVSPELQVKIDLNDVKITGISNAWLYRISAKFVGNNIHIPIGIAQIRVY</sequence>
<evidence type="ECO:0000313" key="2">
    <source>
        <dbReference type="EMBL" id="AFZ10643.1"/>
    </source>
</evidence>
<evidence type="ECO:0000313" key="3">
    <source>
        <dbReference type="Proteomes" id="UP000010478"/>
    </source>
</evidence>
<dbReference type="RefSeq" id="WP_015211815.1">
    <property type="nucleotide sequence ID" value="NC_019763.1"/>
</dbReference>
<keyword evidence="2" id="KW-0614">Plasmid</keyword>
<dbReference type="AlphaFoldDB" id="K9VRD2"/>
<geneLocation type="plasmid" evidence="2 3">
    <name>pOSC7112.01</name>
</geneLocation>
<gene>
    <name evidence="2" type="ORF">Osc7112_6501</name>
</gene>
<dbReference type="HOGENOM" id="CLU_129324_0_0_3"/>
<reference evidence="2 3" key="1">
    <citation type="submission" date="2012-05" db="EMBL/GenBank/DDBJ databases">
        <title>Finished plasmid 1 of genome of Oscillatoria sp. PCC 7112.</title>
        <authorList>
            <consortium name="US DOE Joint Genome Institute"/>
            <person name="Gugger M."/>
            <person name="Coursin T."/>
            <person name="Rippka R."/>
            <person name="Tandeau De Marsac N."/>
            <person name="Huntemann M."/>
            <person name="Wei C.-L."/>
            <person name="Han J."/>
            <person name="Detter J.C."/>
            <person name="Han C."/>
            <person name="Tapia R."/>
            <person name="Davenport K."/>
            <person name="Daligault H."/>
            <person name="Erkkila T."/>
            <person name="Gu W."/>
            <person name="Munk A.C.C."/>
            <person name="Teshima H."/>
            <person name="Xu Y."/>
            <person name="Chain P."/>
            <person name="Chen A."/>
            <person name="Krypides N."/>
            <person name="Mavromatis K."/>
            <person name="Markowitz V."/>
            <person name="Szeto E."/>
            <person name="Ivanova N."/>
            <person name="Mikhailova N."/>
            <person name="Ovchinnikova G."/>
            <person name="Pagani I."/>
            <person name="Pati A."/>
            <person name="Goodwin L."/>
            <person name="Peters L."/>
            <person name="Pitluck S."/>
            <person name="Woyke T."/>
            <person name="Kerfeld C."/>
        </authorList>
    </citation>
    <scope>NUCLEOTIDE SEQUENCE [LARGE SCALE GENOMIC DNA]</scope>
    <source>
        <strain evidence="2 3">PCC 7112</strain>
        <plasmid evidence="2 3">pOSC7112.01</plasmid>
    </source>
</reference>
<name>K9VRD2_9CYAN</name>
<evidence type="ECO:0008006" key="4">
    <source>
        <dbReference type="Google" id="ProtNLM"/>
    </source>
</evidence>
<proteinExistence type="predicted"/>
<feature type="chain" id="PRO_5003937169" description="DUF2808 domain-containing protein" evidence="1">
    <location>
        <begin position="24"/>
        <end position="155"/>
    </location>
</feature>
<protein>
    <recommendedName>
        <fullName evidence="4">DUF2808 domain-containing protein</fullName>
    </recommendedName>
</protein>
<dbReference type="Proteomes" id="UP000010478">
    <property type="component" value="Plasmid pOSC7112.01"/>
</dbReference>